<dbReference type="AlphaFoldDB" id="A0A6M3LIS9"/>
<evidence type="ECO:0000313" key="1">
    <source>
        <dbReference type="EMBL" id="QJA94289.1"/>
    </source>
</evidence>
<organism evidence="1">
    <name type="scientific">viral metagenome</name>
    <dbReference type="NCBI Taxonomy" id="1070528"/>
    <lineage>
        <taxon>unclassified sequences</taxon>
        <taxon>metagenomes</taxon>
        <taxon>organismal metagenomes</taxon>
    </lineage>
</organism>
<accession>A0A6M3LIS9</accession>
<sequence length="114" mass="12941">MNKAKVKDKKVKEVFPESKSDDIPEVVMPEKSKKPAINMVIYKGKTYEIDIEELVDFFNRLAKGLPKGSMQKMTYAPQVAWHNLANIMCLGGKDYHAGMEEARRLILELNDAIA</sequence>
<protein>
    <submittedName>
        <fullName evidence="1">Uncharacterized protein</fullName>
    </submittedName>
</protein>
<name>A0A6M3LIS9_9ZZZZ</name>
<dbReference type="EMBL" id="MT143219">
    <property type="protein sequence ID" value="QJA94289.1"/>
    <property type="molecule type" value="Genomic_DNA"/>
</dbReference>
<reference evidence="1" key="1">
    <citation type="submission" date="2020-03" db="EMBL/GenBank/DDBJ databases">
        <title>The deep terrestrial virosphere.</title>
        <authorList>
            <person name="Holmfeldt K."/>
            <person name="Nilsson E."/>
            <person name="Simone D."/>
            <person name="Lopez-Fernandez M."/>
            <person name="Wu X."/>
            <person name="de Brujin I."/>
            <person name="Lundin D."/>
            <person name="Andersson A."/>
            <person name="Bertilsson S."/>
            <person name="Dopson M."/>
        </authorList>
    </citation>
    <scope>NUCLEOTIDE SEQUENCE</scope>
    <source>
        <strain evidence="1">MM415B03904</strain>
    </source>
</reference>
<gene>
    <name evidence="1" type="ORF">MM415B03904_0007</name>
</gene>
<proteinExistence type="predicted"/>